<dbReference type="PANTHER" id="PTHR32071">
    <property type="entry name" value="TRANSCRIPTIONAL REGULATORY PROTEIN"/>
    <property type="match status" value="1"/>
</dbReference>
<dbReference type="SMART" id="SM00382">
    <property type="entry name" value="AAA"/>
    <property type="match status" value="1"/>
</dbReference>
<sequence length="477" mass="53121">MSNVLIVDDEPAICWALEQALQDAGHSVYTAASAEEALELTEQKTGETDSAIQVTPDVVMMDVRLPGIDGVAAMNRLRAQGPQTPVIIMTAFGNLDTAIRAINNGAFEYLTKPFDLDQAVEVIRRALQSTETESVEKTSAEKVSPGEFLIGKSAPMQDVFRKIALVAENDVPVLITGESGTGKELVATAVHRYSSRSEQPFVPVCVPAMSEALVESELFGHVQGAFTGAEKQRTGLLTLAHQGSAFFDEIGDIALSTQVKLLRVLENRQVTAVGSNQSQASDFRLIAATNRSLEDQVAKGDFREDLFYRLNVFRIELPPLRERREDIPLLAQHFLDQLNSPRNRWLSKRTLAELSRREWYGNVRELKNVIDHAAIVNRSEVIEPEDLPQPSQKLSNIESSQPETLTKAVQNWIDDRLQTEETEGTTGKIYESFLDKAESILLERTLKSTGGNRQEAARRLGIHRQTLREKLKRYDIK</sequence>
<dbReference type="KEGG" id="plon:Pla110_00090"/>
<dbReference type="OrthoDB" id="7476585at2"/>
<dbReference type="SUPFAM" id="SSF46689">
    <property type="entry name" value="Homeodomain-like"/>
    <property type="match status" value="1"/>
</dbReference>
<feature type="domain" description="Response regulatory" evidence="18">
    <location>
        <begin position="3"/>
        <end position="127"/>
    </location>
</feature>
<feature type="domain" description="Sigma-54 factor interaction" evidence="17">
    <location>
        <begin position="149"/>
        <end position="375"/>
    </location>
</feature>
<dbReference type="RefSeq" id="WP_144991952.1">
    <property type="nucleotide sequence ID" value="NZ_CP036281.1"/>
</dbReference>
<keyword evidence="12" id="KW-0804">Transcription</keyword>
<protein>
    <recommendedName>
        <fullName evidence="2">DNA-binding transcriptional regulator NtrC</fullName>
    </recommendedName>
    <alternativeName>
        <fullName evidence="14">Nitrogen regulation protein NR(I)</fullName>
    </alternativeName>
    <alternativeName>
        <fullName evidence="15">Nitrogen regulator I</fullName>
    </alternativeName>
</protein>
<dbReference type="GO" id="GO:0043565">
    <property type="term" value="F:sequence-specific DNA binding"/>
    <property type="evidence" value="ECO:0007669"/>
    <property type="project" value="InterPro"/>
</dbReference>
<dbReference type="PRINTS" id="PR01590">
    <property type="entry name" value="HTHFIS"/>
</dbReference>
<keyword evidence="11" id="KW-0010">Activator</keyword>
<dbReference type="SMART" id="SM00448">
    <property type="entry name" value="REC"/>
    <property type="match status" value="1"/>
</dbReference>
<evidence type="ECO:0000256" key="13">
    <source>
        <dbReference type="ARBA" id="ARBA00023231"/>
    </source>
</evidence>
<dbReference type="Pfam" id="PF00072">
    <property type="entry name" value="Response_reg"/>
    <property type="match status" value="1"/>
</dbReference>
<gene>
    <name evidence="19" type="primary">ntrC_1</name>
    <name evidence="19" type="ORF">Pla110_00090</name>
</gene>
<dbReference type="InterPro" id="IPR001789">
    <property type="entry name" value="Sig_transdc_resp-reg_receiver"/>
</dbReference>
<evidence type="ECO:0000256" key="15">
    <source>
        <dbReference type="ARBA" id="ARBA00031910"/>
    </source>
</evidence>
<keyword evidence="4" id="KW-0678">Repressor</keyword>
<dbReference type="PROSITE" id="PS50110">
    <property type="entry name" value="RESPONSE_REGULATORY"/>
    <property type="match status" value="1"/>
</dbReference>
<keyword evidence="6" id="KW-0547">Nucleotide-binding</keyword>
<keyword evidence="13" id="KW-0535">Nitrogen fixation</keyword>
<evidence type="ECO:0000256" key="9">
    <source>
        <dbReference type="ARBA" id="ARBA00023015"/>
    </source>
</evidence>
<evidence type="ECO:0000256" key="2">
    <source>
        <dbReference type="ARBA" id="ARBA00019059"/>
    </source>
</evidence>
<dbReference type="InterPro" id="IPR003593">
    <property type="entry name" value="AAA+_ATPase"/>
</dbReference>
<feature type="modified residue" description="4-aspartylphosphate" evidence="16">
    <location>
        <position position="62"/>
    </location>
</feature>
<evidence type="ECO:0000256" key="8">
    <source>
        <dbReference type="ARBA" id="ARBA00023012"/>
    </source>
</evidence>
<dbReference type="AlphaFoldDB" id="A0A518CGF1"/>
<comment type="subcellular location">
    <subcellularLocation>
        <location evidence="1">Cytoplasm</location>
    </subcellularLocation>
</comment>
<keyword evidence="5 16" id="KW-0597">Phosphoprotein</keyword>
<evidence type="ECO:0000259" key="18">
    <source>
        <dbReference type="PROSITE" id="PS50110"/>
    </source>
</evidence>
<evidence type="ECO:0000256" key="6">
    <source>
        <dbReference type="ARBA" id="ARBA00022741"/>
    </source>
</evidence>
<dbReference type="GO" id="GO:0006355">
    <property type="term" value="P:regulation of DNA-templated transcription"/>
    <property type="evidence" value="ECO:0007669"/>
    <property type="project" value="InterPro"/>
</dbReference>
<evidence type="ECO:0000256" key="11">
    <source>
        <dbReference type="ARBA" id="ARBA00023159"/>
    </source>
</evidence>
<name>A0A518CGF1_9PLAN</name>
<dbReference type="Gene3D" id="1.10.8.60">
    <property type="match status" value="1"/>
</dbReference>
<evidence type="ECO:0000256" key="4">
    <source>
        <dbReference type="ARBA" id="ARBA00022491"/>
    </source>
</evidence>
<dbReference type="CDD" id="cd00009">
    <property type="entry name" value="AAA"/>
    <property type="match status" value="1"/>
</dbReference>
<dbReference type="SUPFAM" id="SSF52172">
    <property type="entry name" value="CheY-like"/>
    <property type="match status" value="1"/>
</dbReference>
<dbReference type="InterPro" id="IPR011006">
    <property type="entry name" value="CheY-like_superfamily"/>
</dbReference>
<dbReference type="InterPro" id="IPR002197">
    <property type="entry name" value="HTH_Fis"/>
</dbReference>
<keyword evidence="3" id="KW-0963">Cytoplasm</keyword>
<keyword evidence="9" id="KW-0805">Transcription regulation</keyword>
<dbReference type="Pfam" id="PF25601">
    <property type="entry name" value="AAA_lid_14"/>
    <property type="match status" value="1"/>
</dbReference>
<dbReference type="PANTHER" id="PTHR32071:SF95">
    <property type="entry name" value="DNA-BINDING TRANSCRIPTIONAL REGULATOR NTRC"/>
    <property type="match status" value="1"/>
</dbReference>
<dbReference type="EMBL" id="CP036281">
    <property type="protein sequence ID" value="QDU78308.1"/>
    <property type="molecule type" value="Genomic_DNA"/>
</dbReference>
<dbReference type="PROSITE" id="PS50045">
    <property type="entry name" value="SIGMA54_INTERACT_4"/>
    <property type="match status" value="1"/>
</dbReference>
<dbReference type="InterPro" id="IPR009057">
    <property type="entry name" value="Homeodomain-like_sf"/>
</dbReference>
<evidence type="ECO:0000256" key="16">
    <source>
        <dbReference type="PROSITE-ProRule" id="PRU00169"/>
    </source>
</evidence>
<proteinExistence type="predicted"/>
<evidence type="ECO:0000313" key="19">
    <source>
        <dbReference type="EMBL" id="QDU78308.1"/>
    </source>
</evidence>
<dbReference type="InterPro" id="IPR027417">
    <property type="entry name" value="P-loop_NTPase"/>
</dbReference>
<reference evidence="19 20" key="1">
    <citation type="submission" date="2019-02" db="EMBL/GenBank/DDBJ databases">
        <title>Deep-cultivation of Planctomycetes and their phenomic and genomic characterization uncovers novel biology.</title>
        <authorList>
            <person name="Wiegand S."/>
            <person name="Jogler M."/>
            <person name="Boedeker C."/>
            <person name="Pinto D."/>
            <person name="Vollmers J."/>
            <person name="Rivas-Marin E."/>
            <person name="Kohn T."/>
            <person name="Peeters S.H."/>
            <person name="Heuer A."/>
            <person name="Rast P."/>
            <person name="Oberbeckmann S."/>
            <person name="Bunk B."/>
            <person name="Jeske O."/>
            <person name="Meyerdierks A."/>
            <person name="Storesund J.E."/>
            <person name="Kallscheuer N."/>
            <person name="Luecker S."/>
            <person name="Lage O.M."/>
            <person name="Pohl T."/>
            <person name="Merkel B.J."/>
            <person name="Hornburger P."/>
            <person name="Mueller R.-W."/>
            <person name="Bruemmer F."/>
            <person name="Labrenz M."/>
            <person name="Spormann A.M."/>
            <person name="Op den Camp H."/>
            <person name="Overmann J."/>
            <person name="Amann R."/>
            <person name="Jetten M.S.M."/>
            <person name="Mascher T."/>
            <person name="Medema M.H."/>
            <person name="Devos D.P."/>
            <person name="Kaster A.-K."/>
            <person name="Ovreas L."/>
            <person name="Rohde M."/>
            <person name="Galperin M.Y."/>
            <person name="Jogler C."/>
        </authorList>
    </citation>
    <scope>NUCLEOTIDE SEQUENCE [LARGE SCALE GENOMIC DNA]</scope>
    <source>
        <strain evidence="19 20">Pla110</strain>
    </source>
</reference>
<dbReference type="InterPro" id="IPR025662">
    <property type="entry name" value="Sigma_54_int_dom_ATP-bd_1"/>
</dbReference>
<dbReference type="GO" id="GO:0005524">
    <property type="term" value="F:ATP binding"/>
    <property type="evidence" value="ECO:0007669"/>
    <property type="project" value="UniProtKB-KW"/>
</dbReference>
<evidence type="ECO:0000256" key="10">
    <source>
        <dbReference type="ARBA" id="ARBA00023125"/>
    </source>
</evidence>
<evidence type="ECO:0000256" key="7">
    <source>
        <dbReference type="ARBA" id="ARBA00022840"/>
    </source>
</evidence>
<dbReference type="FunFam" id="3.40.50.2300:FF:000018">
    <property type="entry name" value="DNA-binding transcriptional regulator NtrC"/>
    <property type="match status" value="1"/>
</dbReference>
<dbReference type="Proteomes" id="UP000317178">
    <property type="component" value="Chromosome"/>
</dbReference>
<dbReference type="InterPro" id="IPR058031">
    <property type="entry name" value="AAA_lid_NorR"/>
</dbReference>
<dbReference type="SUPFAM" id="SSF52540">
    <property type="entry name" value="P-loop containing nucleoside triphosphate hydrolases"/>
    <property type="match status" value="1"/>
</dbReference>
<keyword evidence="10" id="KW-0238">DNA-binding</keyword>
<dbReference type="Gene3D" id="3.40.50.2300">
    <property type="match status" value="1"/>
</dbReference>
<evidence type="ECO:0000256" key="12">
    <source>
        <dbReference type="ARBA" id="ARBA00023163"/>
    </source>
</evidence>
<evidence type="ECO:0000259" key="17">
    <source>
        <dbReference type="PROSITE" id="PS50045"/>
    </source>
</evidence>
<dbReference type="PROSITE" id="PS00675">
    <property type="entry name" value="SIGMA54_INTERACT_1"/>
    <property type="match status" value="1"/>
</dbReference>
<accession>A0A518CGF1</accession>
<keyword evidence="8" id="KW-0902">Two-component regulatory system</keyword>
<dbReference type="Gene3D" id="3.40.50.300">
    <property type="entry name" value="P-loop containing nucleotide triphosphate hydrolases"/>
    <property type="match status" value="1"/>
</dbReference>
<keyword evidence="7" id="KW-0067">ATP-binding</keyword>
<keyword evidence="20" id="KW-1185">Reference proteome</keyword>
<evidence type="ECO:0000313" key="20">
    <source>
        <dbReference type="Proteomes" id="UP000317178"/>
    </source>
</evidence>
<evidence type="ECO:0000256" key="3">
    <source>
        <dbReference type="ARBA" id="ARBA00022490"/>
    </source>
</evidence>
<dbReference type="GO" id="GO:0005737">
    <property type="term" value="C:cytoplasm"/>
    <property type="evidence" value="ECO:0007669"/>
    <property type="project" value="UniProtKB-SubCell"/>
</dbReference>
<dbReference type="InterPro" id="IPR002078">
    <property type="entry name" value="Sigma_54_int"/>
</dbReference>
<dbReference type="Gene3D" id="1.10.10.60">
    <property type="entry name" value="Homeodomain-like"/>
    <property type="match status" value="1"/>
</dbReference>
<dbReference type="GO" id="GO:0000160">
    <property type="term" value="P:phosphorelay signal transduction system"/>
    <property type="evidence" value="ECO:0007669"/>
    <property type="project" value="UniProtKB-KW"/>
</dbReference>
<dbReference type="Pfam" id="PF00158">
    <property type="entry name" value="Sigma54_activat"/>
    <property type="match status" value="1"/>
</dbReference>
<dbReference type="FunFam" id="3.40.50.300:FF:000006">
    <property type="entry name" value="DNA-binding transcriptional regulator NtrC"/>
    <property type="match status" value="1"/>
</dbReference>
<organism evidence="19 20">
    <name type="scientific">Polystyrenella longa</name>
    <dbReference type="NCBI Taxonomy" id="2528007"/>
    <lineage>
        <taxon>Bacteria</taxon>
        <taxon>Pseudomonadati</taxon>
        <taxon>Planctomycetota</taxon>
        <taxon>Planctomycetia</taxon>
        <taxon>Planctomycetales</taxon>
        <taxon>Planctomycetaceae</taxon>
        <taxon>Polystyrenella</taxon>
    </lineage>
</organism>
<evidence type="ECO:0000256" key="5">
    <source>
        <dbReference type="ARBA" id="ARBA00022553"/>
    </source>
</evidence>
<evidence type="ECO:0000256" key="1">
    <source>
        <dbReference type="ARBA" id="ARBA00004496"/>
    </source>
</evidence>
<evidence type="ECO:0000256" key="14">
    <source>
        <dbReference type="ARBA" id="ARBA00029881"/>
    </source>
</evidence>
<dbReference type="Pfam" id="PF02954">
    <property type="entry name" value="HTH_8"/>
    <property type="match status" value="1"/>
</dbReference>